<dbReference type="InterPro" id="IPR007374">
    <property type="entry name" value="ASCH_domain"/>
</dbReference>
<sequence>MTHDDATTGHLPPTGGQPSHDPGSGLPPLDDTVQAERITRFWDTARPSAGRTSHGGAVGERAENVVPPPAWAFGDSPDLADGLLELVLAGTKTATASLVVEYEESAEQMPRKGDLSILLDGAGDPRALIRTTQVDVVPFDQVTAEHAWAEGEDDRTLEAWREQHERYWRRTLAGTAHEFDPALEVVCEQFKVLYSE</sequence>
<dbReference type="PANTHER" id="PTHR39203:SF1">
    <property type="entry name" value="CYTOPLASMIC PROTEIN"/>
    <property type="match status" value="1"/>
</dbReference>
<dbReference type="PANTHER" id="PTHR39203">
    <property type="entry name" value="CYTOPLASMIC PROTEIN-RELATED"/>
    <property type="match status" value="1"/>
</dbReference>
<dbReference type="RefSeq" id="WP_171785030.1">
    <property type="nucleotide sequence ID" value="NZ_BAAAML010000004.1"/>
</dbReference>
<reference evidence="3 4" key="1">
    <citation type="submission" date="2020-05" db="EMBL/GenBank/DDBJ databases">
        <title>Genomic Encyclopedia of Type Strains, Phase III (KMG-III): the genomes of soil and plant-associated and newly described type strains.</title>
        <authorList>
            <person name="Whitman W."/>
        </authorList>
    </citation>
    <scope>NUCLEOTIDE SEQUENCE [LARGE SCALE GENOMIC DNA]</scope>
    <source>
        <strain evidence="3 4">KCTC 19046</strain>
    </source>
</reference>
<organism evidence="3 4">
    <name type="scientific">Isoptericola halotolerans</name>
    <dbReference type="NCBI Taxonomy" id="300560"/>
    <lineage>
        <taxon>Bacteria</taxon>
        <taxon>Bacillati</taxon>
        <taxon>Actinomycetota</taxon>
        <taxon>Actinomycetes</taxon>
        <taxon>Micrococcales</taxon>
        <taxon>Promicromonosporaceae</taxon>
        <taxon>Isoptericola</taxon>
    </lineage>
</organism>
<dbReference type="SMART" id="SM01022">
    <property type="entry name" value="ASCH"/>
    <property type="match status" value="1"/>
</dbReference>
<evidence type="ECO:0000313" key="4">
    <source>
        <dbReference type="Proteomes" id="UP000757540"/>
    </source>
</evidence>
<name>A0ABX2A848_9MICO</name>
<evidence type="ECO:0000259" key="2">
    <source>
        <dbReference type="SMART" id="SM01022"/>
    </source>
</evidence>
<accession>A0ABX2A848</accession>
<evidence type="ECO:0000313" key="3">
    <source>
        <dbReference type="EMBL" id="NOV98814.1"/>
    </source>
</evidence>
<keyword evidence="4" id="KW-1185">Reference proteome</keyword>
<gene>
    <name evidence="3" type="ORF">HDG69_003416</name>
</gene>
<evidence type="ECO:0000256" key="1">
    <source>
        <dbReference type="SAM" id="MobiDB-lite"/>
    </source>
</evidence>
<dbReference type="InterPro" id="IPR009326">
    <property type="entry name" value="DUF984"/>
</dbReference>
<dbReference type="SUPFAM" id="SSF88697">
    <property type="entry name" value="PUA domain-like"/>
    <property type="match status" value="1"/>
</dbReference>
<proteinExistence type="predicted"/>
<dbReference type="Proteomes" id="UP000757540">
    <property type="component" value="Unassembled WGS sequence"/>
</dbReference>
<feature type="domain" description="ASCH" evidence="2">
    <location>
        <begin position="71"/>
        <end position="194"/>
    </location>
</feature>
<dbReference type="EMBL" id="JABEZU010000005">
    <property type="protein sequence ID" value="NOV98814.1"/>
    <property type="molecule type" value="Genomic_DNA"/>
</dbReference>
<comment type="caution">
    <text evidence="3">The sequence shown here is derived from an EMBL/GenBank/DDBJ whole genome shotgun (WGS) entry which is preliminary data.</text>
</comment>
<dbReference type="InterPro" id="IPR015947">
    <property type="entry name" value="PUA-like_sf"/>
</dbReference>
<feature type="region of interest" description="Disordered" evidence="1">
    <location>
        <begin position="1"/>
        <end position="62"/>
    </location>
</feature>
<dbReference type="Pfam" id="PF04266">
    <property type="entry name" value="ASCH"/>
    <property type="match status" value="1"/>
</dbReference>
<protein>
    <submittedName>
        <fullName evidence="3">Uncharacterized protein YhfF</fullName>
    </submittedName>
</protein>
<dbReference type="Gene3D" id="3.10.400.10">
    <property type="entry name" value="Sulfate adenylyltransferase"/>
    <property type="match status" value="1"/>
</dbReference>
<dbReference type="CDD" id="cd06553">
    <property type="entry name" value="ASCH_Ef3133_like"/>
    <property type="match status" value="1"/>
</dbReference>